<reference evidence="6" key="1">
    <citation type="submission" date="2022-05" db="EMBL/GenBank/DDBJ databases">
        <authorList>
            <person name="Oliphant S.A."/>
            <person name="Watson-Haigh N.S."/>
            <person name="Sumby K.M."/>
            <person name="Gardner J.M."/>
            <person name="Jiranek V."/>
        </authorList>
    </citation>
    <scope>NUCLEOTIDE SEQUENCE</scope>
    <source>
        <strain evidence="6">KI3_B9</strain>
    </source>
</reference>
<dbReference type="Proteomes" id="UP001056093">
    <property type="component" value="Chromosome"/>
</dbReference>
<dbReference type="CDD" id="cd00090">
    <property type="entry name" value="HTH_ARSR"/>
    <property type="match status" value="1"/>
</dbReference>
<gene>
    <name evidence="6" type="ORF">M3M36_01115</name>
</gene>
<dbReference type="InterPro" id="IPR011991">
    <property type="entry name" value="ArsR-like_HTH"/>
</dbReference>
<keyword evidence="1" id="KW-0805">Transcription regulation</keyword>
<keyword evidence="7" id="KW-1185">Reference proteome</keyword>
<evidence type="ECO:0000256" key="1">
    <source>
        <dbReference type="ARBA" id="ARBA00023015"/>
    </source>
</evidence>
<name>A0ABY5C4I8_9LACO</name>
<keyword evidence="3" id="KW-0804">Transcription</keyword>
<dbReference type="PROSITE" id="PS50943">
    <property type="entry name" value="HTH_CROC1"/>
    <property type="match status" value="1"/>
</dbReference>
<evidence type="ECO:0000259" key="4">
    <source>
        <dbReference type="PROSITE" id="PS50943"/>
    </source>
</evidence>
<dbReference type="SMART" id="SM00347">
    <property type="entry name" value="HTH_MARR"/>
    <property type="match status" value="1"/>
</dbReference>
<evidence type="ECO:0000259" key="5">
    <source>
        <dbReference type="PROSITE" id="PS50995"/>
    </source>
</evidence>
<dbReference type="InterPro" id="IPR001387">
    <property type="entry name" value="Cro/C1-type_HTH"/>
</dbReference>
<dbReference type="PRINTS" id="PR00598">
    <property type="entry name" value="HTHMARR"/>
</dbReference>
<feature type="domain" description="HTH marR-type" evidence="5">
    <location>
        <begin position="14"/>
        <end position="146"/>
    </location>
</feature>
<dbReference type="InterPro" id="IPR000835">
    <property type="entry name" value="HTH_MarR-typ"/>
</dbReference>
<dbReference type="SUPFAM" id="SSF46785">
    <property type="entry name" value="Winged helix' DNA-binding domain"/>
    <property type="match status" value="1"/>
</dbReference>
<keyword evidence="2" id="KW-0238">DNA-binding</keyword>
<dbReference type="EMBL" id="CP097122">
    <property type="protein sequence ID" value="USS92245.1"/>
    <property type="molecule type" value="Genomic_DNA"/>
</dbReference>
<dbReference type="InterPro" id="IPR036388">
    <property type="entry name" value="WH-like_DNA-bd_sf"/>
</dbReference>
<feature type="domain" description="HTH cro/C1-type" evidence="4">
    <location>
        <begin position="49"/>
        <end position="76"/>
    </location>
</feature>
<proteinExistence type="predicted"/>
<protein>
    <submittedName>
        <fullName evidence="6">MarR family transcriptional regulator</fullName>
    </submittedName>
</protein>
<evidence type="ECO:0000313" key="7">
    <source>
        <dbReference type="Proteomes" id="UP001056093"/>
    </source>
</evidence>
<dbReference type="PANTHER" id="PTHR42756">
    <property type="entry name" value="TRANSCRIPTIONAL REGULATOR, MARR"/>
    <property type="match status" value="1"/>
</dbReference>
<dbReference type="PANTHER" id="PTHR42756:SF2">
    <property type="entry name" value="MARR FAMILY REGULATORY PROTEIN"/>
    <property type="match status" value="1"/>
</dbReference>
<dbReference type="PROSITE" id="PS50995">
    <property type="entry name" value="HTH_MARR_2"/>
    <property type="match status" value="1"/>
</dbReference>
<evidence type="ECO:0000313" key="6">
    <source>
        <dbReference type="EMBL" id="USS92245.1"/>
    </source>
</evidence>
<evidence type="ECO:0000256" key="3">
    <source>
        <dbReference type="ARBA" id="ARBA00023163"/>
    </source>
</evidence>
<dbReference type="Pfam" id="PF01047">
    <property type="entry name" value="MarR"/>
    <property type="match status" value="1"/>
</dbReference>
<organism evidence="6 7">
    <name type="scientific">Fructobacillus americanaquae</name>
    <dbReference type="NCBI Taxonomy" id="2940302"/>
    <lineage>
        <taxon>Bacteria</taxon>
        <taxon>Bacillati</taxon>
        <taxon>Bacillota</taxon>
        <taxon>Bacilli</taxon>
        <taxon>Lactobacillales</taxon>
        <taxon>Lactobacillaceae</taxon>
        <taxon>Fructobacillus</taxon>
    </lineage>
</organism>
<evidence type="ECO:0000256" key="2">
    <source>
        <dbReference type="ARBA" id="ARBA00023125"/>
    </source>
</evidence>
<sequence>MQLLRVKGGLSVIELEVFRQMGSIARRATKEMNQAASQYQLENNLFLYLIRIVEHEGLTQSDLAELIQVDKTTLSRSLKKLDNQGYIDKVTAVQNKNYKQLYPTQKARDCYEVLAQLERQYIKKRLATLSASELTNLNKILNKILHS</sequence>
<dbReference type="Gene3D" id="1.10.10.10">
    <property type="entry name" value="Winged helix-like DNA-binding domain superfamily/Winged helix DNA-binding domain"/>
    <property type="match status" value="1"/>
</dbReference>
<accession>A0ABY5C4I8</accession>
<dbReference type="InterPro" id="IPR036390">
    <property type="entry name" value="WH_DNA-bd_sf"/>
</dbReference>